<comment type="subcellular location">
    <subcellularLocation>
        <location evidence="4">Cytoplasm</location>
    </subcellularLocation>
    <subcellularLocation>
        <location evidence="4">Nucleus</location>
    </subcellularLocation>
</comment>
<accession>A0A0D3H367</accession>
<organism evidence="7">
    <name type="scientific">Oryza barthii</name>
    <dbReference type="NCBI Taxonomy" id="65489"/>
    <lineage>
        <taxon>Eukaryota</taxon>
        <taxon>Viridiplantae</taxon>
        <taxon>Streptophyta</taxon>
        <taxon>Embryophyta</taxon>
        <taxon>Tracheophyta</taxon>
        <taxon>Spermatophyta</taxon>
        <taxon>Magnoliopsida</taxon>
        <taxon>Liliopsida</taxon>
        <taxon>Poales</taxon>
        <taxon>Poaceae</taxon>
        <taxon>BOP clade</taxon>
        <taxon>Oryzoideae</taxon>
        <taxon>Oryzeae</taxon>
        <taxon>Oryzinae</taxon>
        <taxon>Oryza</taxon>
    </lineage>
</organism>
<dbReference type="Proteomes" id="UP000026960">
    <property type="component" value="Chromosome 8"/>
</dbReference>
<dbReference type="GO" id="GO:0005634">
    <property type="term" value="C:nucleus"/>
    <property type="evidence" value="ECO:0007669"/>
    <property type="project" value="UniProtKB-SubCell"/>
</dbReference>
<evidence type="ECO:0000256" key="2">
    <source>
        <dbReference type="ARBA" id="ARBA00022980"/>
    </source>
</evidence>
<dbReference type="InterPro" id="IPR004977">
    <property type="entry name" value="Ribosomal_eS25"/>
</dbReference>
<dbReference type="GO" id="GO:0015031">
    <property type="term" value="P:protein transport"/>
    <property type="evidence" value="ECO:0007669"/>
    <property type="project" value="UniProtKB-KW"/>
</dbReference>
<reference evidence="7" key="2">
    <citation type="submission" date="2015-03" db="UniProtKB">
        <authorList>
            <consortium name="EnsemblPlants"/>
        </authorList>
    </citation>
    <scope>IDENTIFICATION</scope>
</reference>
<dbReference type="GO" id="GO:1990904">
    <property type="term" value="C:ribonucleoprotein complex"/>
    <property type="evidence" value="ECO:0007669"/>
    <property type="project" value="UniProtKB-KW"/>
</dbReference>
<evidence type="ECO:0000256" key="1">
    <source>
        <dbReference type="ARBA" id="ARBA00009106"/>
    </source>
</evidence>
<dbReference type="HOGENOM" id="CLU_072183_0_0_1"/>
<keyword evidence="4" id="KW-0539">Nucleus</keyword>
<feature type="domain" description="Nmd3 N-terminal" evidence="6">
    <location>
        <begin position="26"/>
        <end position="94"/>
    </location>
</feature>
<feature type="compositionally biased region" description="Basic residues" evidence="5">
    <location>
        <begin position="247"/>
        <end position="256"/>
    </location>
</feature>
<dbReference type="Pfam" id="PF03297">
    <property type="entry name" value="Ribosomal_S25"/>
    <property type="match status" value="1"/>
</dbReference>
<keyword evidence="4" id="KW-0963">Cytoplasm</keyword>
<name>A0A0D3H367_9ORYZ</name>
<dbReference type="Gene3D" id="3.30.63.20">
    <property type="match status" value="1"/>
</dbReference>
<dbReference type="InterPro" id="IPR007064">
    <property type="entry name" value="Nmd3_N"/>
</dbReference>
<comment type="similarity">
    <text evidence="4">Belongs to the NMD3 family.</text>
</comment>
<feature type="compositionally biased region" description="Polar residues" evidence="5">
    <location>
        <begin position="134"/>
        <end position="146"/>
    </location>
</feature>
<feature type="compositionally biased region" description="Low complexity" evidence="5">
    <location>
        <begin position="196"/>
        <end position="208"/>
    </location>
</feature>
<feature type="region of interest" description="Disordered" evidence="5">
    <location>
        <begin position="97"/>
        <end position="261"/>
    </location>
</feature>
<keyword evidence="4" id="KW-0813">Transport</keyword>
<dbReference type="EnsemblPlants" id="OBART08G23520.1">
    <property type="protein sequence ID" value="OBART08G23520.1"/>
    <property type="gene ID" value="OBART08G23520"/>
</dbReference>
<proteinExistence type="inferred from homology"/>
<dbReference type="eggNOG" id="KOG2613">
    <property type="taxonomic scope" value="Eukaryota"/>
</dbReference>
<keyword evidence="4" id="KW-0653">Protein transport</keyword>
<feature type="compositionally biased region" description="Basic residues" evidence="5">
    <location>
        <begin position="162"/>
        <end position="171"/>
    </location>
</feature>
<dbReference type="Pfam" id="PF04981">
    <property type="entry name" value="NMD3"/>
    <property type="match status" value="1"/>
</dbReference>
<keyword evidence="8" id="KW-1185">Reference proteome</keyword>
<dbReference type="PaxDb" id="65489-OBART08G23520.1"/>
<dbReference type="GO" id="GO:0005840">
    <property type="term" value="C:ribosome"/>
    <property type="evidence" value="ECO:0007669"/>
    <property type="project" value="UniProtKB-KW"/>
</dbReference>
<evidence type="ECO:0000313" key="8">
    <source>
        <dbReference type="Proteomes" id="UP000026960"/>
    </source>
</evidence>
<keyword evidence="3" id="KW-0687">Ribonucleoprotein</keyword>
<feature type="compositionally biased region" description="Basic residues" evidence="5">
    <location>
        <begin position="209"/>
        <end position="219"/>
    </location>
</feature>
<protein>
    <recommendedName>
        <fullName evidence="4">60S ribosomal export protein NMD3</fullName>
    </recommendedName>
</protein>
<dbReference type="Gramene" id="OBART08G23520.1">
    <property type="protein sequence ID" value="OBART08G23520.1"/>
    <property type="gene ID" value="OBART08G23520"/>
</dbReference>
<feature type="compositionally biased region" description="Low complexity" evidence="5">
    <location>
        <begin position="105"/>
        <end position="122"/>
    </location>
</feature>
<keyword evidence="2" id="KW-0689">Ribosomal protein</keyword>
<dbReference type="FunFam" id="3.30.63.20:FF:000001">
    <property type="entry name" value="40S ribosomal protein S25"/>
    <property type="match status" value="1"/>
</dbReference>
<comment type="function">
    <text evidence="4">Acts as an adapter for the XPO1/CRM1-mediated export of the 60S ribosomal subunit.</text>
</comment>
<dbReference type="PANTHER" id="PTHR12850">
    <property type="entry name" value="40S RIBOSOMAL PROTEIN S25"/>
    <property type="match status" value="1"/>
</dbReference>
<evidence type="ECO:0000256" key="5">
    <source>
        <dbReference type="SAM" id="MobiDB-lite"/>
    </source>
</evidence>
<evidence type="ECO:0000256" key="4">
    <source>
        <dbReference type="RuleBase" id="RU364108"/>
    </source>
</evidence>
<evidence type="ECO:0000256" key="3">
    <source>
        <dbReference type="ARBA" id="ARBA00023274"/>
    </source>
</evidence>
<sequence>MLPGSVAPAAWSGMFVPTQTVGTVLCCIYGVAMQPNPANMCTRCIRAGVNIIEGVPCHAAVYCPDCTSYLQPPRSWLRAAPESPELMQILLRGLNRPLARPSPAPSSSSPSPTPSASASSSAEWIPVLDGAHTRSPSPVLTLTLRPSSPPRHRLASEDRVRRHDGKPRVSKARACQSPRSPRGEGIPETASRENPSAAAVAASLLLCSPHRRRRRRRLRATAAPEMAPKKDKAPPPSSKPAKSGGGKQKKKKWSKGKQKEKVNNSVLFDQATYDKLLSEVPKYKQITPSVLSERLRINGSLARRAINDLMTRGLIRMVSVHSSQQIYTRATNT</sequence>
<dbReference type="AlphaFoldDB" id="A0A0D3H367"/>
<evidence type="ECO:0000259" key="6">
    <source>
        <dbReference type="Pfam" id="PF04981"/>
    </source>
</evidence>
<dbReference type="STRING" id="65489.A0A0D3H367"/>
<reference evidence="7" key="1">
    <citation type="journal article" date="2009" name="Rice">
        <title>De Novo Next Generation Sequencing of Plant Genomes.</title>
        <authorList>
            <person name="Rounsley S."/>
            <person name="Marri P.R."/>
            <person name="Yu Y."/>
            <person name="He R."/>
            <person name="Sisneros N."/>
            <person name="Goicoechea J.L."/>
            <person name="Lee S.J."/>
            <person name="Angelova A."/>
            <person name="Kudrna D."/>
            <person name="Luo M."/>
            <person name="Affourtit J."/>
            <person name="Desany B."/>
            <person name="Knight J."/>
            <person name="Niazi F."/>
            <person name="Egholm M."/>
            <person name="Wing R.A."/>
        </authorList>
    </citation>
    <scope>NUCLEOTIDE SEQUENCE [LARGE SCALE GENOMIC DNA]</scope>
    <source>
        <strain evidence="7">cv. IRGC 105608</strain>
    </source>
</reference>
<evidence type="ECO:0000313" key="7">
    <source>
        <dbReference type="EnsemblPlants" id="OBART08G23520.1"/>
    </source>
</evidence>
<comment type="similarity">
    <text evidence="1">Belongs to the eukaryotic ribosomal protein eS25 family.</text>
</comment>
<dbReference type="GO" id="GO:0005737">
    <property type="term" value="C:cytoplasm"/>
    <property type="evidence" value="ECO:0007669"/>
    <property type="project" value="UniProtKB-SubCell"/>
</dbReference>
<dbReference type="eggNOG" id="KOG1767">
    <property type="taxonomic scope" value="Eukaryota"/>
</dbReference>